<dbReference type="Proteomes" id="UP000054007">
    <property type="component" value="Unassembled WGS sequence"/>
</dbReference>
<accession>A0A0D7AQV0</accession>
<evidence type="ECO:0000313" key="3">
    <source>
        <dbReference type="Proteomes" id="UP000054007"/>
    </source>
</evidence>
<dbReference type="STRING" id="1314674.A0A0D7AQV0"/>
<protein>
    <recommendedName>
        <fullName evidence="1">CxC2-like cysteine cluster KDZ transposase-associated domain-containing protein</fullName>
    </recommendedName>
</protein>
<dbReference type="Pfam" id="PF18803">
    <property type="entry name" value="CxC2"/>
    <property type="match status" value="1"/>
</dbReference>
<reference evidence="2 3" key="1">
    <citation type="journal article" date="2015" name="Fungal Genet. Biol.">
        <title>Evolution of novel wood decay mechanisms in Agaricales revealed by the genome sequences of Fistulina hepatica and Cylindrobasidium torrendii.</title>
        <authorList>
            <person name="Floudas D."/>
            <person name="Held B.W."/>
            <person name="Riley R."/>
            <person name="Nagy L.G."/>
            <person name="Koehler G."/>
            <person name="Ransdell A.S."/>
            <person name="Younus H."/>
            <person name="Chow J."/>
            <person name="Chiniquy J."/>
            <person name="Lipzen A."/>
            <person name="Tritt A."/>
            <person name="Sun H."/>
            <person name="Haridas S."/>
            <person name="LaButti K."/>
            <person name="Ohm R.A."/>
            <person name="Kues U."/>
            <person name="Blanchette R.A."/>
            <person name="Grigoriev I.V."/>
            <person name="Minto R.E."/>
            <person name="Hibbett D.S."/>
        </authorList>
    </citation>
    <scope>NUCLEOTIDE SEQUENCE [LARGE SCALE GENOMIC DNA]</scope>
    <source>
        <strain evidence="2 3">FP15055 ss-10</strain>
    </source>
</reference>
<name>A0A0D7AQV0_9AGAR</name>
<dbReference type="InterPro" id="IPR041457">
    <property type="entry name" value="CxC2_KDZ-assoc"/>
</dbReference>
<dbReference type="EMBL" id="KN881447">
    <property type="protein sequence ID" value="KIY60617.1"/>
    <property type="molecule type" value="Genomic_DNA"/>
</dbReference>
<dbReference type="AlphaFoldDB" id="A0A0D7AQV0"/>
<proteinExistence type="predicted"/>
<feature type="domain" description="CxC2-like cysteine cluster KDZ transposase-associated" evidence="1">
    <location>
        <begin position="59"/>
        <end position="161"/>
    </location>
</feature>
<gene>
    <name evidence="2" type="ORF">CYLTODRAFT_405891</name>
</gene>
<dbReference type="OrthoDB" id="3004525at2759"/>
<keyword evidence="3" id="KW-1185">Reference proteome</keyword>
<organism evidence="2 3">
    <name type="scientific">Cylindrobasidium torrendii FP15055 ss-10</name>
    <dbReference type="NCBI Taxonomy" id="1314674"/>
    <lineage>
        <taxon>Eukaryota</taxon>
        <taxon>Fungi</taxon>
        <taxon>Dikarya</taxon>
        <taxon>Basidiomycota</taxon>
        <taxon>Agaricomycotina</taxon>
        <taxon>Agaricomycetes</taxon>
        <taxon>Agaricomycetidae</taxon>
        <taxon>Agaricales</taxon>
        <taxon>Marasmiineae</taxon>
        <taxon>Physalacriaceae</taxon>
        <taxon>Cylindrobasidium</taxon>
    </lineage>
</organism>
<evidence type="ECO:0000313" key="2">
    <source>
        <dbReference type="EMBL" id="KIY60617.1"/>
    </source>
</evidence>
<evidence type="ECO:0000259" key="1">
    <source>
        <dbReference type="Pfam" id="PF18803"/>
    </source>
</evidence>
<sequence>MEAPTEGLLCPCGRKGEFRCQVCRCERLRCQTCILAKHQDLWLHRIERWTGSHFIKEELTSLGLIVDLNPAHTSCYGHEDRTLVIIDVSGVHRVTVKFCCCQSLSKPVQLLRARLLPATTTDPQTCATFEALKEFRQSSFVSKKSAYSYLKHICRLTDNTGVSSLPPLFRYQQWLHMIRMWRHLMMCKQSGLGNMANGRKDMKRGDLAVLCPMCPRLGVNTTVEDIRCD</sequence>